<dbReference type="SMART" id="SM00184">
    <property type="entry name" value="RING"/>
    <property type="match status" value="1"/>
</dbReference>
<evidence type="ECO:0000256" key="2">
    <source>
        <dbReference type="SAM" id="MobiDB-lite"/>
    </source>
</evidence>
<evidence type="ECO:0000259" key="3">
    <source>
        <dbReference type="PROSITE" id="PS50089"/>
    </source>
</evidence>
<dbReference type="Proteomes" id="UP000594261">
    <property type="component" value="Chromosome 4"/>
</dbReference>
<evidence type="ECO:0000313" key="5">
    <source>
        <dbReference type="Proteomes" id="UP000594261"/>
    </source>
</evidence>
<keyword evidence="5" id="KW-1185">Reference proteome</keyword>
<evidence type="ECO:0000313" key="4">
    <source>
        <dbReference type="EnsemblPlants" id="QL04p095134:mrna"/>
    </source>
</evidence>
<dbReference type="InterPro" id="IPR013083">
    <property type="entry name" value="Znf_RING/FYVE/PHD"/>
</dbReference>
<dbReference type="AlphaFoldDB" id="A0A7N2LLI9"/>
<sequence length="585" mass="64602">MLEDGSVNLDLPRFDDSQDEADNDAGEMVQDYVTDLPQIGLENSPPWQLTLKIPGVKMLHASSTSKALSLGYQAYCSFVFVSTFTILTFHIGLENESLSNLSNGEVQLITNFIESLTNLSIQMLEDGSNNLDLPPRFDDSQDEADNDADEMVQDYEAHVEPDDVADAPQEAHVEPDDVADAPQEAHVEPDDVADAPQEAHVVPDDVADAPQEAHVVLDDVADAPQEAHVVPDDVADAPQEAHVVPDDVADAPQEAHVTRCVADAPQVRYIDPFWILLEAHVEPDDVESLRILSDLEPQLIDECNEPLSNLCDPESQWIDEFIESPSNHMVQDGSTNWDSPPRFDATPDESDDAVEIVQDYVADLPLIGLENESLSNLSNGEVQLITNFIESLTNLSIQMLEDGSNNLDLPPRFDDSQDEADNDADEMVQDYVADLPLCFQCHTITTTIIMPKMIEQLKGSSINLELPPRYDDYIDDAVDVMQEAHVVPDDVADLLLEAHVVEDHVANLQLEAYVVPDDVADAPQEAHVVEDHVANLQLLCPICDNAIRVALCCGHMFCEECGNRCSTCPICRDRIHIRIPVFPPQ</sequence>
<dbReference type="GO" id="GO:0008270">
    <property type="term" value="F:zinc ion binding"/>
    <property type="evidence" value="ECO:0007669"/>
    <property type="project" value="UniProtKB-KW"/>
</dbReference>
<keyword evidence="1" id="KW-0862">Zinc</keyword>
<protein>
    <recommendedName>
        <fullName evidence="3">RING-type domain-containing protein</fullName>
    </recommendedName>
</protein>
<dbReference type="SUPFAM" id="SSF57850">
    <property type="entry name" value="RING/U-box"/>
    <property type="match status" value="1"/>
</dbReference>
<reference evidence="4" key="2">
    <citation type="submission" date="2021-01" db="UniProtKB">
        <authorList>
            <consortium name="EnsemblPlants"/>
        </authorList>
    </citation>
    <scope>IDENTIFICATION</scope>
</reference>
<organism evidence="4 5">
    <name type="scientific">Quercus lobata</name>
    <name type="common">Valley oak</name>
    <dbReference type="NCBI Taxonomy" id="97700"/>
    <lineage>
        <taxon>Eukaryota</taxon>
        <taxon>Viridiplantae</taxon>
        <taxon>Streptophyta</taxon>
        <taxon>Embryophyta</taxon>
        <taxon>Tracheophyta</taxon>
        <taxon>Spermatophyta</taxon>
        <taxon>Magnoliopsida</taxon>
        <taxon>eudicotyledons</taxon>
        <taxon>Gunneridae</taxon>
        <taxon>Pentapetalae</taxon>
        <taxon>rosids</taxon>
        <taxon>fabids</taxon>
        <taxon>Fagales</taxon>
        <taxon>Fagaceae</taxon>
        <taxon>Quercus</taxon>
    </lineage>
</organism>
<keyword evidence="1" id="KW-0863">Zinc-finger</keyword>
<dbReference type="PROSITE" id="PS50089">
    <property type="entry name" value="ZF_RING_2"/>
    <property type="match status" value="1"/>
</dbReference>
<evidence type="ECO:0000256" key="1">
    <source>
        <dbReference type="PROSITE-ProRule" id="PRU00175"/>
    </source>
</evidence>
<dbReference type="InParanoid" id="A0A7N2LLI9"/>
<keyword evidence="1" id="KW-0479">Metal-binding</keyword>
<dbReference type="Gene3D" id="3.30.40.10">
    <property type="entry name" value="Zinc/RING finger domain, C3HC4 (zinc finger)"/>
    <property type="match status" value="1"/>
</dbReference>
<feature type="domain" description="RING-type" evidence="3">
    <location>
        <begin position="540"/>
        <end position="572"/>
    </location>
</feature>
<dbReference type="InterPro" id="IPR001841">
    <property type="entry name" value="Znf_RING"/>
</dbReference>
<dbReference type="EMBL" id="LRBV02000004">
    <property type="status" value="NOT_ANNOTATED_CDS"/>
    <property type="molecule type" value="Genomic_DNA"/>
</dbReference>
<accession>A0A7N2LLI9</accession>
<feature type="region of interest" description="Disordered" evidence="2">
    <location>
        <begin position="1"/>
        <end position="22"/>
    </location>
</feature>
<dbReference type="EnsemblPlants" id="QL04p095134:mrna">
    <property type="protein sequence ID" value="QL04p095134:mrna"/>
    <property type="gene ID" value="QL04p095134"/>
</dbReference>
<reference evidence="4 5" key="1">
    <citation type="journal article" date="2016" name="G3 (Bethesda)">
        <title>First Draft Assembly and Annotation of the Genome of a California Endemic Oak Quercus lobata Nee (Fagaceae).</title>
        <authorList>
            <person name="Sork V.L."/>
            <person name="Fitz-Gibbon S.T."/>
            <person name="Puiu D."/>
            <person name="Crepeau M."/>
            <person name="Gugger P.F."/>
            <person name="Sherman R."/>
            <person name="Stevens K."/>
            <person name="Langley C.H."/>
            <person name="Pellegrini M."/>
            <person name="Salzberg S.L."/>
        </authorList>
    </citation>
    <scope>NUCLEOTIDE SEQUENCE [LARGE SCALE GENOMIC DNA]</scope>
    <source>
        <strain evidence="4 5">cv. SW786</strain>
    </source>
</reference>
<proteinExistence type="predicted"/>
<dbReference type="Gramene" id="QL04p095134:mrna">
    <property type="protein sequence ID" value="QL04p095134:mrna"/>
    <property type="gene ID" value="QL04p095134"/>
</dbReference>
<name>A0A7N2LLI9_QUELO</name>